<proteinExistence type="predicted"/>
<keyword evidence="3" id="KW-1185">Reference proteome</keyword>
<organism evidence="2 3">
    <name type="scientific">Actinospica acidithermotolerans</name>
    <dbReference type="NCBI Taxonomy" id="2828514"/>
    <lineage>
        <taxon>Bacteria</taxon>
        <taxon>Bacillati</taxon>
        <taxon>Actinomycetota</taxon>
        <taxon>Actinomycetes</taxon>
        <taxon>Catenulisporales</taxon>
        <taxon>Actinospicaceae</taxon>
        <taxon>Actinospica</taxon>
    </lineage>
</organism>
<dbReference type="Gene3D" id="3.40.50.1820">
    <property type="entry name" value="alpha/beta hydrolase"/>
    <property type="match status" value="1"/>
</dbReference>
<comment type="caution">
    <text evidence="2">The sequence shown here is derived from an EMBL/GenBank/DDBJ whole genome shotgun (WGS) entry which is preliminary data.</text>
</comment>
<evidence type="ECO:0000259" key="1">
    <source>
        <dbReference type="Pfam" id="PF08386"/>
    </source>
</evidence>
<dbReference type="EMBL" id="JAGSOH010000108">
    <property type="protein sequence ID" value="MBR7829958.1"/>
    <property type="molecule type" value="Genomic_DNA"/>
</dbReference>
<sequence>VATPTLVLHGEADPLINVSGGKATAAAIPGAILRTYPGMGHDLPRELWDPIIDEIVANTQRA</sequence>
<name>A0A941EFT8_9ACTN</name>
<dbReference type="Pfam" id="PF08386">
    <property type="entry name" value="Abhydrolase_4"/>
    <property type="match status" value="1"/>
</dbReference>
<feature type="non-terminal residue" evidence="2">
    <location>
        <position position="1"/>
    </location>
</feature>
<evidence type="ECO:0000313" key="3">
    <source>
        <dbReference type="Proteomes" id="UP000676325"/>
    </source>
</evidence>
<reference evidence="2" key="1">
    <citation type="submission" date="2021-04" db="EMBL/GenBank/DDBJ databases">
        <title>Genome based classification of Actinospica acidithermotolerans sp. nov., an actinobacterium isolated from an Indonesian hot spring.</title>
        <authorList>
            <person name="Kusuma A.B."/>
            <person name="Putra K.E."/>
            <person name="Nafisah S."/>
            <person name="Loh J."/>
            <person name="Nouioui I."/>
            <person name="Goodfellow M."/>
        </authorList>
    </citation>
    <scope>NUCLEOTIDE SEQUENCE</scope>
    <source>
        <strain evidence="2">MGRD01-02</strain>
    </source>
</reference>
<keyword evidence="2" id="KW-0378">Hydrolase</keyword>
<accession>A0A941EFT8</accession>
<feature type="domain" description="Peptidase S33 tripeptidyl aminopeptidase-like C-terminal" evidence="1">
    <location>
        <begin position="2"/>
        <end position="43"/>
    </location>
</feature>
<dbReference type="InterPro" id="IPR013595">
    <property type="entry name" value="Pept_S33_TAP-like_C"/>
</dbReference>
<dbReference type="RefSeq" id="WP_212521091.1">
    <property type="nucleotide sequence ID" value="NZ_JAGSOH010000108.1"/>
</dbReference>
<dbReference type="GO" id="GO:0016787">
    <property type="term" value="F:hydrolase activity"/>
    <property type="evidence" value="ECO:0007669"/>
    <property type="project" value="UniProtKB-KW"/>
</dbReference>
<dbReference type="InterPro" id="IPR029058">
    <property type="entry name" value="AB_hydrolase_fold"/>
</dbReference>
<protein>
    <submittedName>
        <fullName evidence="2">Alpha/beta hydrolase</fullName>
    </submittedName>
</protein>
<gene>
    <name evidence="2" type="ORF">KDK95_26890</name>
</gene>
<dbReference type="SUPFAM" id="SSF53474">
    <property type="entry name" value="alpha/beta-Hydrolases"/>
    <property type="match status" value="1"/>
</dbReference>
<evidence type="ECO:0000313" key="2">
    <source>
        <dbReference type="EMBL" id="MBR7829958.1"/>
    </source>
</evidence>
<dbReference type="AlphaFoldDB" id="A0A941EFT8"/>
<dbReference type="Proteomes" id="UP000676325">
    <property type="component" value="Unassembled WGS sequence"/>
</dbReference>